<evidence type="ECO:0000313" key="4">
    <source>
        <dbReference type="EMBL" id="KAL2072807.1"/>
    </source>
</evidence>
<keyword evidence="1" id="KW-0732">Signal</keyword>
<dbReference type="InterPro" id="IPR058664">
    <property type="entry name" value="ARB_00930-like_C"/>
</dbReference>
<dbReference type="Proteomes" id="UP001595075">
    <property type="component" value="Unassembled WGS sequence"/>
</dbReference>
<dbReference type="Pfam" id="PF00144">
    <property type="entry name" value="Beta-lactamase"/>
    <property type="match status" value="1"/>
</dbReference>
<name>A0ABR4CSN4_9HELO</name>
<proteinExistence type="predicted"/>
<evidence type="ECO:0008006" key="6">
    <source>
        <dbReference type="Google" id="ProtNLM"/>
    </source>
</evidence>
<dbReference type="EMBL" id="JAZHXI010000004">
    <property type="protein sequence ID" value="KAL2072807.1"/>
    <property type="molecule type" value="Genomic_DNA"/>
</dbReference>
<evidence type="ECO:0000259" key="2">
    <source>
        <dbReference type="Pfam" id="PF00144"/>
    </source>
</evidence>
<dbReference type="PANTHER" id="PTHR22935">
    <property type="entry name" value="PENICILLIN-BINDING PROTEIN"/>
    <property type="match status" value="1"/>
</dbReference>
<feature type="domain" description="Beta-lactamase-related" evidence="2">
    <location>
        <begin position="100"/>
        <end position="414"/>
    </location>
</feature>
<reference evidence="4 5" key="1">
    <citation type="journal article" date="2024" name="Commun. Biol.">
        <title>Comparative genomic analysis of thermophilic fungi reveals convergent evolutionary adaptations and gene losses.</title>
        <authorList>
            <person name="Steindorff A.S."/>
            <person name="Aguilar-Pontes M.V."/>
            <person name="Robinson A.J."/>
            <person name="Andreopoulos B."/>
            <person name="LaButti K."/>
            <person name="Kuo A."/>
            <person name="Mondo S."/>
            <person name="Riley R."/>
            <person name="Otillar R."/>
            <person name="Haridas S."/>
            <person name="Lipzen A."/>
            <person name="Grimwood J."/>
            <person name="Schmutz J."/>
            <person name="Clum A."/>
            <person name="Reid I.D."/>
            <person name="Moisan M.C."/>
            <person name="Butler G."/>
            <person name="Nguyen T.T.M."/>
            <person name="Dewar K."/>
            <person name="Conant G."/>
            <person name="Drula E."/>
            <person name="Henrissat B."/>
            <person name="Hansel C."/>
            <person name="Singer S."/>
            <person name="Hutchinson M.I."/>
            <person name="de Vries R.P."/>
            <person name="Natvig D.O."/>
            <person name="Powell A.J."/>
            <person name="Tsang A."/>
            <person name="Grigoriev I.V."/>
        </authorList>
    </citation>
    <scope>NUCLEOTIDE SEQUENCE [LARGE SCALE GENOMIC DNA]</scope>
    <source>
        <strain evidence="4 5">CBS 494.80</strain>
    </source>
</reference>
<evidence type="ECO:0000256" key="1">
    <source>
        <dbReference type="SAM" id="SignalP"/>
    </source>
</evidence>
<comment type="caution">
    <text evidence="4">The sequence shown here is derived from an EMBL/GenBank/DDBJ whole genome shotgun (WGS) entry which is preliminary data.</text>
</comment>
<gene>
    <name evidence="4" type="ORF">VTL71DRAFT_12150</name>
</gene>
<feature type="domain" description="Beta-lactamase-like ARB-00930-like C-terminal" evidence="3">
    <location>
        <begin position="437"/>
        <end position="578"/>
    </location>
</feature>
<dbReference type="Gene3D" id="3.40.710.10">
    <property type="entry name" value="DD-peptidase/beta-lactamase superfamily"/>
    <property type="match status" value="1"/>
</dbReference>
<evidence type="ECO:0000313" key="5">
    <source>
        <dbReference type="Proteomes" id="UP001595075"/>
    </source>
</evidence>
<feature type="signal peptide" evidence="1">
    <location>
        <begin position="1"/>
        <end position="20"/>
    </location>
</feature>
<keyword evidence="5" id="KW-1185">Reference proteome</keyword>
<dbReference type="Pfam" id="PF26335">
    <property type="entry name" value="ARB_00930_C"/>
    <property type="match status" value="1"/>
</dbReference>
<accession>A0ABR4CSN4</accession>
<dbReference type="InterPro" id="IPR051478">
    <property type="entry name" value="Beta-lactamase-like_AB/R"/>
</dbReference>
<protein>
    <recommendedName>
        <fullName evidence="6">Beta-lactamase-related domain-containing protein</fullName>
    </recommendedName>
</protein>
<sequence length="580" mass="62039">MVFYKNLYLLGALLPFAAQAKDNCPLLGAEFPAPKNLSSSPSFQAAIANLTQLLSQAQTSGNTSYGPFDAVNTSYSVGFFSIHESQPLFINHYGAPSLAKNKYGVKTVDSNSVYRIGSVSKLMTAYTALIACGLDILNQPITDFIPELEQAAQTQDAASNSIDFPSWDEITLGDIASHQAGIGRDFAAFGELGGLLRPLATPSSSLGLPPLDSSETAICGGGAFCTRAQFFEGFTKRHPVYAPGTGVIYSNVAFQLFAYAVENATGKAFPDLIKEKLFEPLELANSSWEVPKFNSSGVIIDPMVWNLDFGAEIAAGGMFSTLNDLLTVSRSMLSSKFLTPAQTRKWMKPRAFTSTPDYAMGAPWEIRRIYAAPNNRPIEVYTKTGNVPGYDSLLVLVPSLDVGFTVMTAGVNTPSNVVMLSNLLTDTLVQASVVASREEAAATYAGTYTSSDSTLNSSIVLSMNDTKPGLGVSSWISNSTNMLIRSTFAPGPSVRLYPTGLKNKVEGCGDTDVGFRAVYENLATEDVGGPFTTACMTWAVVDAVYWGTVASDEFVIRVGEDGKAKSVSPRALRVELQRGS</sequence>
<organism evidence="4 5">
    <name type="scientific">Oculimacula yallundae</name>
    <dbReference type="NCBI Taxonomy" id="86028"/>
    <lineage>
        <taxon>Eukaryota</taxon>
        <taxon>Fungi</taxon>
        <taxon>Dikarya</taxon>
        <taxon>Ascomycota</taxon>
        <taxon>Pezizomycotina</taxon>
        <taxon>Leotiomycetes</taxon>
        <taxon>Helotiales</taxon>
        <taxon>Ploettnerulaceae</taxon>
        <taxon>Oculimacula</taxon>
    </lineage>
</organism>
<dbReference type="InterPro" id="IPR001466">
    <property type="entry name" value="Beta-lactam-related"/>
</dbReference>
<dbReference type="InterPro" id="IPR012338">
    <property type="entry name" value="Beta-lactam/transpept-like"/>
</dbReference>
<evidence type="ECO:0000259" key="3">
    <source>
        <dbReference type="Pfam" id="PF26335"/>
    </source>
</evidence>
<feature type="chain" id="PRO_5047404666" description="Beta-lactamase-related domain-containing protein" evidence="1">
    <location>
        <begin position="21"/>
        <end position="580"/>
    </location>
</feature>
<dbReference type="PANTHER" id="PTHR22935:SF97">
    <property type="entry name" value="BETA-LACTAMASE-RELATED DOMAIN-CONTAINING PROTEIN"/>
    <property type="match status" value="1"/>
</dbReference>
<dbReference type="SUPFAM" id="SSF56601">
    <property type="entry name" value="beta-lactamase/transpeptidase-like"/>
    <property type="match status" value="1"/>
</dbReference>